<evidence type="ECO:0000313" key="2">
    <source>
        <dbReference type="Proteomes" id="UP000616769"/>
    </source>
</evidence>
<accession>A0A132A7Y5</accession>
<sequence length="139" mass="15634">HFIRRKFVIVSNNYPSLITPRASVILNGNVLKRTSPNQSNLAIPINSSGYQLSVHMHDNSPNLGYSGDNRSLKIRGSTISSMSNHRSSYIGDEEHLNLQQQYFATTDNENRLCTTMECVKTGKLKGKLDIKWNLLILSV</sequence>
<reference evidence="1 2" key="1">
    <citation type="journal article" date="2015" name="Parasit. Vectors">
        <title>Draft genome of the scabies mite.</title>
        <authorList>
            <person name="Rider S.D.Jr."/>
            <person name="Morgan M.S."/>
            <person name="Arlian L.G."/>
        </authorList>
    </citation>
    <scope>NUCLEOTIDE SEQUENCE [LARGE SCALE GENOMIC DNA]</scope>
    <source>
        <strain evidence="1">Arlian Lab</strain>
    </source>
</reference>
<dbReference type="EMBL" id="JXLN01011300">
    <property type="protein sequence ID" value="KPM07083.1"/>
    <property type="molecule type" value="Genomic_DNA"/>
</dbReference>
<protein>
    <submittedName>
        <fullName evidence="1">Uncharacterized protein</fullName>
    </submittedName>
</protein>
<dbReference type="Proteomes" id="UP000616769">
    <property type="component" value="Unassembled WGS sequence"/>
</dbReference>
<dbReference type="OrthoDB" id="6475849at2759"/>
<name>A0A132A7Y5_SARSC</name>
<feature type="non-terminal residue" evidence="1">
    <location>
        <position position="1"/>
    </location>
</feature>
<evidence type="ECO:0000313" key="1">
    <source>
        <dbReference type="EMBL" id="KPM07083.1"/>
    </source>
</evidence>
<gene>
    <name evidence="1" type="ORF">QR98_0055660</name>
</gene>
<organism evidence="1 2">
    <name type="scientific">Sarcoptes scabiei</name>
    <name type="common">Itch mite</name>
    <name type="synonym">Acarus scabiei</name>
    <dbReference type="NCBI Taxonomy" id="52283"/>
    <lineage>
        <taxon>Eukaryota</taxon>
        <taxon>Metazoa</taxon>
        <taxon>Ecdysozoa</taxon>
        <taxon>Arthropoda</taxon>
        <taxon>Chelicerata</taxon>
        <taxon>Arachnida</taxon>
        <taxon>Acari</taxon>
        <taxon>Acariformes</taxon>
        <taxon>Sarcoptiformes</taxon>
        <taxon>Astigmata</taxon>
        <taxon>Psoroptidia</taxon>
        <taxon>Sarcoptoidea</taxon>
        <taxon>Sarcoptidae</taxon>
        <taxon>Sarcoptinae</taxon>
        <taxon>Sarcoptes</taxon>
    </lineage>
</organism>
<dbReference type="AlphaFoldDB" id="A0A132A7Y5"/>
<comment type="caution">
    <text evidence="1">The sequence shown here is derived from an EMBL/GenBank/DDBJ whole genome shotgun (WGS) entry which is preliminary data.</text>
</comment>
<dbReference type="VEuPathDB" id="VectorBase:SSCA003319"/>
<proteinExistence type="predicted"/>